<dbReference type="AlphaFoldDB" id="A0A160T9J9"/>
<dbReference type="EMBL" id="CZQC01000005">
    <property type="protein sequence ID" value="CUS40183.1"/>
    <property type="molecule type" value="Genomic_DNA"/>
</dbReference>
<dbReference type="GO" id="GO:0032993">
    <property type="term" value="C:protein-DNA complex"/>
    <property type="evidence" value="ECO:0007669"/>
    <property type="project" value="TreeGrafter"/>
</dbReference>
<dbReference type="GO" id="GO:0000156">
    <property type="term" value="F:phosphorelay response regulator activity"/>
    <property type="evidence" value="ECO:0007669"/>
    <property type="project" value="TreeGrafter"/>
</dbReference>
<dbReference type="PANTHER" id="PTHR48111:SF1">
    <property type="entry name" value="TWO-COMPONENT RESPONSE REGULATOR ORR33"/>
    <property type="match status" value="1"/>
</dbReference>
<dbReference type="SMART" id="SM00448">
    <property type="entry name" value="REC"/>
    <property type="match status" value="1"/>
</dbReference>
<keyword evidence="1" id="KW-0597">Phosphoprotein</keyword>
<evidence type="ECO:0000313" key="7">
    <source>
        <dbReference type="EMBL" id="CUS40183.1"/>
    </source>
</evidence>
<dbReference type="InterPro" id="IPR001789">
    <property type="entry name" value="Sig_transdc_resp-reg_receiver"/>
</dbReference>
<proteinExistence type="predicted"/>
<dbReference type="Pfam" id="PF00072">
    <property type="entry name" value="Response_reg"/>
    <property type="match status" value="1"/>
</dbReference>
<gene>
    <name evidence="7" type="ORF">MGWOODY_Tha874</name>
</gene>
<reference evidence="7" key="1">
    <citation type="submission" date="2015-10" db="EMBL/GenBank/DDBJ databases">
        <authorList>
            <person name="Gilbert D.G."/>
        </authorList>
    </citation>
    <scope>NUCLEOTIDE SEQUENCE</scope>
</reference>
<evidence type="ECO:0000256" key="5">
    <source>
        <dbReference type="ARBA" id="ARBA00023163"/>
    </source>
</evidence>
<feature type="domain" description="Response regulatory" evidence="6">
    <location>
        <begin position="1"/>
        <end position="113"/>
    </location>
</feature>
<dbReference type="GO" id="GO:0005829">
    <property type="term" value="C:cytosol"/>
    <property type="evidence" value="ECO:0007669"/>
    <property type="project" value="TreeGrafter"/>
</dbReference>
<dbReference type="SUPFAM" id="SSF52172">
    <property type="entry name" value="CheY-like"/>
    <property type="match status" value="1"/>
</dbReference>
<evidence type="ECO:0000256" key="4">
    <source>
        <dbReference type="ARBA" id="ARBA00023125"/>
    </source>
</evidence>
<dbReference type="PANTHER" id="PTHR48111">
    <property type="entry name" value="REGULATOR OF RPOS"/>
    <property type="match status" value="1"/>
</dbReference>
<sequence length="374" mass="42126">MAVLDDEPGAVFLVKRTLSEFDVSGFTTSDEFLNALDTGFDCILLDVQLDEMSGYEICRQLRAQRQTENIPVIFISGDTTLSGRIAGYEAGGDDFITKPFDINELQAKVRRILAQQGYRRELISTVEESRQAAFEAMTHSAEQGEIVRFMEQISFCNSQASLADALLTLLSGFGLKAVVAFWPNTEDVSDKAAYFALNSAVSELEIELLLSAQHERRIMEFGRRMIVNYPNASLLIKNIPDQDVSRYGRIKDHLCVLLSATEARVRMMKTEAKVKLQQVLLLTVTDVRAALAHIRDSQAEQIRSAADMRQDMVIDLQDQLLLLNLNASQEGGLFELIERYVAQIDDSYREALRWSDALQPIVKTLEDIVQRRMS</sequence>
<keyword evidence="2" id="KW-0902">Two-component regulatory system</keyword>
<evidence type="ECO:0000256" key="2">
    <source>
        <dbReference type="ARBA" id="ARBA00023012"/>
    </source>
</evidence>
<dbReference type="CDD" id="cd17574">
    <property type="entry name" value="REC_OmpR"/>
    <property type="match status" value="1"/>
</dbReference>
<evidence type="ECO:0000256" key="1">
    <source>
        <dbReference type="ARBA" id="ARBA00022553"/>
    </source>
</evidence>
<keyword evidence="5" id="KW-0804">Transcription</keyword>
<dbReference type="PROSITE" id="PS50110">
    <property type="entry name" value="RESPONSE_REGULATORY"/>
    <property type="match status" value="1"/>
</dbReference>
<name>A0A160T9J9_9ZZZZ</name>
<evidence type="ECO:0000259" key="6">
    <source>
        <dbReference type="PROSITE" id="PS50110"/>
    </source>
</evidence>
<dbReference type="Gene3D" id="3.40.50.2300">
    <property type="match status" value="1"/>
</dbReference>
<keyword evidence="3" id="KW-0805">Transcription regulation</keyword>
<dbReference type="GO" id="GO:0006355">
    <property type="term" value="P:regulation of DNA-templated transcription"/>
    <property type="evidence" value="ECO:0007669"/>
    <property type="project" value="TreeGrafter"/>
</dbReference>
<protein>
    <submittedName>
        <fullName evidence="7">Two-component response regulator</fullName>
    </submittedName>
</protein>
<accession>A0A160T9J9</accession>
<dbReference type="InterPro" id="IPR011006">
    <property type="entry name" value="CheY-like_superfamily"/>
</dbReference>
<dbReference type="InterPro" id="IPR039420">
    <property type="entry name" value="WalR-like"/>
</dbReference>
<evidence type="ECO:0000256" key="3">
    <source>
        <dbReference type="ARBA" id="ARBA00023015"/>
    </source>
</evidence>
<dbReference type="GO" id="GO:0000976">
    <property type="term" value="F:transcription cis-regulatory region binding"/>
    <property type="evidence" value="ECO:0007669"/>
    <property type="project" value="TreeGrafter"/>
</dbReference>
<organism evidence="7">
    <name type="scientific">hydrothermal vent metagenome</name>
    <dbReference type="NCBI Taxonomy" id="652676"/>
    <lineage>
        <taxon>unclassified sequences</taxon>
        <taxon>metagenomes</taxon>
        <taxon>ecological metagenomes</taxon>
    </lineage>
</organism>
<keyword evidence="4" id="KW-0238">DNA-binding</keyword>